<evidence type="ECO:0008006" key="2">
    <source>
        <dbReference type="Google" id="ProtNLM"/>
    </source>
</evidence>
<dbReference type="EMBL" id="LAZR01007428">
    <property type="protein sequence ID" value="KKM85339.1"/>
    <property type="molecule type" value="Genomic_DNA"/>
</dbReference>
<evidence type="ECO:0000313" key="1">
    <source>
        <dbReference type="EMBL" id="KKM85339.1"/>
    </source>
</evidence>
<sequence length="243" mass="26617">MGQRGTPDYGQYAPATTIARLADLGELAVRLGSIVSFDRRGEVVWMDDFEDGIIKWKTSAAGAGAAVTSDTVKSRNGAKSAKLVAGSDGGKQATLYHYQPFPVSSRYGVEFSFAFETSPKHIGLRLDLYDGANHYFGDIVYRPPLTRLDYEDSNADYQALTTTLDLLSDSIMFHTLKLVADWSTKKYVRLLLDNNSYDLSGIDLYSAADAVTLPQVRVRVLLAGTSGNPVLYVDDVIITQNEP</sequence>
<dbReference type="AlphaFoldDB" id="A0A0F9KSU2"/>
<reference evidence="1" key="1">
    <citation type="journal article" date="2015" name="Nature">
        <title>Complex archaea that bridge the gap between prokaryotes and eukaryotes.</title>
        <authorList>
            <person name="Spang A."/>
            <person name="Saw J.H."/>
            <person name="Jorgensen S.L."/>
            <person name="Zaremba-Niedzwiedzka K."/>
            <person name="Martijn J."/>
            <person name="Lind A.E."/>
            <person name="van Eijk R."/>
            <person name="Schleper C."/>
            <person name="Guy L."/>
            <person name="Ettema T.J."/>
        </authorList>
    </citation>
    <scope>NUCLEOTIDE SEQUENCE</scope>
</reference>
<comment type="caution">
    <text evidence="1">The sequence shown here is derived from an EMBL/GenBank/DDBJ whole genome shotgun (WGS) entry which is preliminary data.</text>
</comment>
<name>A0A0F9KSU2_9ZZZZ</name>
<gene>
    <name evidence="1" type="ORF">LCGC14_1290060</name>
</gene>
<accession>A0A0F9KSU2</accession>
<protein>
    <recommendedName>
        <fullName evidence="2">Malectin domain-containing protein</fullName>
    </recommendedName>
</protein>
<dbReference type="Gene3D" id="2.60.120.260">
    <property type="entry name" value="Galactose-binding domain-like"/>
    <property type="match status" value="1"/>
</dbReference>
<organism evidence="1">
    <name type="scientific">marine sediment metagenome</name>
    <dbReference type="NCBI Taxonomy" id="412755"/>
    <lineage>
        <taxon>unclassified sequences</taxon>
        <taxon>metagenomes</taxon>
        <taxon>ecological metagenomes</taxon>
    </lineage>
</organism>
<proteinExistence type="predicted"/>